<dbReference type="AlphaFoldDB" id="A0A4R6S840"/>
<comment type="caution">
    <text evidence="1">The sequence shown here is derived from an EMBL/GenBank/DDBJ whole genome shotgun (WGS) entry which is preliminary data.</text>
</comment>
<protein>
    <submittedName>
        <fullName evidence="1">Uncharacterized protein DUF937</fullName>
    </submittedName>
</protein>
<sequence length="245" mass="24363">MQGIPREGRTHYAVTVRHRGCAAVTPPAEQMEHTMAQNNDLDSLLKNIPVGELAAKFGVDEDTIGAAVQQALPGLIGGMAVNASDADGAAKLESAVQKHQRAEGKIGLDAIDTDDGEKIVKHVLGDKKDEVAQALGQQADNNAIAGLVPQLLPLLAPLVMQFLAGKMSGGNQGTVASASNDQGGLGGVLGNLLGGLVGGGQQNAQASSGGGLGDLLGGLLGGGGQQQSAGGGLGDLLGGLFGGKK</sequence>
<evidence type="ECO:0000313" key="1">
    <source>
        <dbReference type="EMBL" id="TDP95457.1"/>
    </source>
</evidence>
<dbReference type="Pfam" id="PF06078">
    <property type="entry name" value="DUF937"/>
    <property type="match status" value="1"/>
</dbReference>
<dbReference type="Proteomes" id="UP000295601">
    <property type="component" value="Unassembled WGS sequence"/>
</dbReference>
<name>A0A4R6S840_9MICO</name>
<reference evidence="1 2" key="1">
    <citation type="submission" date="2019-03" db="EMBL/GenBank/DDBJ databases">
        <title>Genomic analyses of the natural microbiome of Caenorhabditis elegans.</title>
        <authorList>
            <person name="Samuel B."/>
        </authorList>
    </citation>
    <scope>NUCLEOTIDE SEQUENCE [LARGE SCALE GENOMIC DNA]</scope>
    <source>
        <strain evidence="1 2">JUb18</strain>
    </source>
</reference>
<accession>A0A4R6S840</accession>
<keyword evidence="2" id="KW-1185">Reference proteome</keyword>
<dbReference type="InterPro" id="IPR009282">
    <property type="entry name" value="DUF937"/>
</dbReference>
<gene>
    <name evidence="1" type="ORF">EDF62_0146</name>
</gene>
<proteinExistence type="predicted"/>
<evidence type="ECO:0000313" key="2">
    <source>
        <dbReference type="Proteomes" id="UP000295601"/>
    </source>
</evidence>
<organism evidence="1 2">
    <name type="scientific">Leucobacter luti</name>
    <dbReference type="NCBI Taxonomy" id="340320"/>
    <lineage>
        <taxon>Bacteria</taxon>
        <taxon>Bacillati</taxon>
        <taxon>Actinomycetota</taxon>
        <taxon>Actinomycetes</taxon>
        <taxon>Micrococcales</taxon>
        <taxon>Microbacteriaceae</taxon>
        <taxon>Leucobacter</taxon>
    </lineage>
</organism>
<dbReference type="EMBL" id="SNYA01000001">
    <property type="protein sequence ID" value="TDP95457.1"/>
    <property type="molecule type" value="Genomic_DNA"/>
</dbReference>